<keyword evidence="1" id="KW-0472">Membrane</keyword>
<keyword evidence="3" id="KW-1185">Reference proteome</keyword>
<dbReference type="Proteomes" id="UP000306409">
    <property type="component" value="Chromosome"/>
</dbReference>
<evidence type="ECO:0000313" key="2">
    <source>
        <dbReference type="EMBL" id="QNU66669.1"/>
    </source>
</evidence>
<accession>A0A7H1VMQ7</accession>
<feature type="transmembrane region" description="Helical" evidence="1">
    <location>
        <begin position="7"/>
        <end position="25"/>
    </location>
</feature>
<dbReference type="EMBL" id="CP061336">
    <property type="protein sequence ID" value="QNU66669.1"/>
    <property type="molecule type" value="Genomic_DNA"/>
</dbReference>
<keyword evidence="1" id="KW-0812">Transmembrane</keyword>
<keyword evidence="1" id="KW-1133">Transmembrane helix</keyword>
<gene>
    <name evidence="2" type="ORF">EHE19_017770</name>
</gene>
<evidence type="ECO:0000256" key="1">
    <source>
        <dbReference type="SAM" id="Phobius"/>
    </source>
</evidence>
<name>A0A7H1VMQ7_9FIRM</name>
<organism evidence="2 3">
    <name type="scientific">Ruminiclostridium herbifermentans</name>
    <dbReference type="NCBI Taxonomy" id="2488810"/>
    <lineage>
        <taxon>Bacteria</taxon>
        <taxon>Bacillati</taxon>
        <taxon>Bacillota</taxon>
        <taxon>Clostridia</taxon>
        <taxon>Eubacteriales</taxon>
        <taxon>Oscillospiraceae</taxon>
        <taxon>Ruminiclostridium</taxon>
    </lineage>
</organism>
<dbReference type="KEGG" id="rher:EHE19_017770"/>
<dbReference type="AlphaFoldDB" id="A0A7H1VMQ7"/>
<feature type="transmembrane region" description="Helical" evidence="1">
    <location>
        <begin position="94"/>
        <end position="116"/>
    </location>
</feature>
<sequence length="132" mass="14974">MSNILKFFIKRVCILYILIIIVFFFSKYQKIPMIIALTLGSFFSLLRFWLLESMIKYLSKNSNKTFAIVISLMFYVFGLIIIGIIVVLSLNFGIYTFIAALIGSLSIVIVTIINAITEALGITKNQFGEKVI</sequence>
<reference evidence="2 3" key="1">
    <citation type="submission" date="2020-09" db="EMBL/GenBank/DDBJ databases">
        <title>Characterization and genome sequencing of Ruminiclostridium sp. nov. MA18.</title>
        <authorList>
            <person name="Rettenmaier R."/>
            <person name="Kowollik M.-L."/>
            <person name="Liebl W."/>
            <person name="Zverlov V."/>
        </authorList>
    </citation>
    <scope>NUCLEOTIDE SEQUENCE [LARGE SCALE GENOMIC DNA]</scope>
    <source>
        <strain evidence="2 3">MA18</strain>
    </source>
</reference>
<feature type="transmembrane region" description="Helical" evidence="1">
    <location>
        <begin position="66"/>
        <end position="88"/>
    </location>
</feature>
<evidence type="ECO:0000313" key="3">
    <source>
        <dbReference type="Proteomes" id="UP000306409"/>
    </source>
</evidence>
<protein>
    <submittedName>
        <fullName evidence="2">Uncharacterized protein</fullName>
    </submittedName>
</protein>
<proteinExistence type="predicted"/>
<feature type="transmembrane region" description="Helical" evidence="1">
    <location>
        <begin position="31"/>
        <end position="50"/>
    </location>
</feature>